<feature type="domain" description="DUF1232" evidence="6">
    <location>
        <begin position="133"/>
        <end position="167"/>
    </location>
</feature>
<comment type="subcellular location">
    <subcellularLocation>
        <location evidence="1">Endomembrane system</location>
        <topology evidence="1">Multi-pass membrane protein</topology>
    </subcellularLocation>
</comment>
<evidence type="ECO:0000313" key="7">
    <source>
        <dbReference type="EMBL" id="RVU26822.1"/>
    </source>
</evidence>
<dbReference type="GO" id="GO:0012505">
    <property type="term" value="C:endomembrane system"/>
    <property type="evidence" value="ECO:0007669"/>
    <property type="project" value="UniProtKB-SubCell"/>
</dbReference>
<sequence>MLSAQVAPTAPAPTTVIFIVYMYLKNFSIHKNNNNGNKLLYLFLFCDTMKLLDRVIESKYFKEALEKGEVLLKNDKLGMLKLVKVSVEKVAELASEKNMTIVNLLNHYVLLFSEMIKAYIQGTYRKIPTKTLIKILAVLAYFVSPFDFIPDVLPLIGFTDDLALVLWLFNSIKQEVDEFAKTRE</sequence>
<comment type="caution">
    <text evidence="7">The sequence shown here is derived from an EMBL/GenBank/DDBJ whole genome shotgun (WGS) entry which is preliminary data.</text>
</comment>
<keyword evidence="8" id="KW-1185">Reference proteome</keyword>
<dbReference type="InterPro" id="IPR010652">
    <property type="entry name" value="DUF1232"/>
</dbReference>
<keyword evidence="4 5" id="KW-0472">Membrane</keyword>
<dbReference type="EMBL" id="SACY01000001">
    <property type="protein sequence ID" value="RVU26822.1"/>
    <property type="molecule type" value="Genomic_DNA"/>
</dbReference>
<dbReference type="Proteomes" id="UP000282832">
    <property type="component" value="Unassembled WGS sequence"/>
</dbReference>
<evidence type="ECO:0000256" key="3">
    <source>
        <dbReference type="ARBA" id="ARBA00022989"/>
    </source>
</evidence>
<reference evidence="7 8" key="1">
    <citation type="submission" date="2019-01" db="EMBL/GenBank/DDBJ databases">
        <authorList>
            <person name="Chen W.-M."/>
        </authorList>
    </citation>
    <scope>NUCLEOTIDE SEQUENCE [LARGE SCALE GENOMIC DNA]</scope>
    <source>
        <strain evidence="7 8">FSY-15</strain>
    </source>
</reference>
<evidence type="ECO:0000259" key="6">
    <source>
        <dbReference type="Pfam" id="PF06803"/>
    </source>
</evidence>
<evidence type="ECO:0000313" key="8">
    <source>
        <dbReference type="Proteomes" id="UP000282832"/>
    </source>
</evidence>
<evidence type="ECO:0000256" key="4">
    <source>
        <dbReference type="ARBA" id="ARBA00023136"/>
    </source>
</evidence>
<feature type="transmembrane region" description="Helical" evidence="5">
    <location>
        <begin position="6"/>
        <end position="24"/>
    </location>
</feature>
<dbReference type="Pfam" id="PF06803">
    <property type="entry name" value="DUF1232"/>
    <property type="match status" value="1"/>
</dbReference>
<organism evidence="7 8">
    <name type="scientific">Sandaracinomonas limnophila</name>
    <dbReference type="NCBI Taxonomy" id="1862386"/>
    <lineage>
        <taxon>Bacteria</taxon>
        <taxon>Pseudomonadati</taxon>
        <taxon>Bacteroidota</taxon>
        <taxon>Cytophagia</taxon>
        <taxon>Cytophagales</taxon>
        <taxon>Flectobacillaceae</taxon>
        <taxon>Sandaracinomonas</taxon>
    </lineage>
</organism>
<protein>
    <submittedName>
        <fullName evidence="7">DUF1232 domain-containing protein</fullName>
    </submittedName>
</protein>
<keyword evidence="3 5" id="KW-1133">Transmembrane helix</keyword>
<proteinExistence type="predicted"/>
<name>A0A437PX46_9BACT</name>
<dbReference type="OrthoDB" id="9800034at2"/>
<keyword evidence="2 5" id="KW-0812">Transmembrane</keyword>
<evidence type="ECO:0000256" key="1">
    <source>
        <dbReference type="ARBA" id="ARBA00004127"/>
    </source>
</evidence>
<dbReference type="AlphaFoldDB" id="A0A437PX46"/>
<evidence type="ECO:0000256" key="2">
    <source>
        <dbReference type="ARBA" id="ARBA00022692"/>
    </source>
</evidence>
<gene>
    <name evidence="7" type="ORF">EOJ36_02165</name>
</gene>
<evidence type="ECO:0000256" key="5">
    <source>
        <dbReference type="SAM" id="Phobius"/>
    </source>
</evidence>
<accession>A0A437PX46</accession>